<keyword evidence="3" id="KW-1185">Reference proteome</keyword>
<reference evidence="2 3" key="1">
    <citation type="journal article" date="2017" name="Nature">
        <title>The Apostasia genome and the evolution of orchids.</title>
        <authorList>
            <person name="Zhang G.Q."/>
            <person name="Liu K.W."/>
            <person name="Li Z."/>
            <person name="Lohaus R."/>
            <person name="Hsiao Y.Y."/>
            <person name="Niu S.C."/>
            <person name="Wang J.Y."/>
            <person name="Lin Y.C."/>
            <person name="Xu Q."/>
            <person name="Chen L.J."/>
            <person name="Yoshida K."/>
            <person name="Fujiwara S."/>
            <person name="Wang Z.W."/>
            <person name="Zhang Y.Q."/>
            <person name="Mitsuda N."/>
            <person name="Wang M."/>
            <person name="Liu G.H."/>
            <person name="Pecoraro L."/>
            <person name="Huang H.X."/>
            <person name="Xiao X.J."/>
            <person name="Lin M."/>
            <person name="Wu X.Y."/>
            <person name="Wu W.L."/>
            <person name="Chen Y.Y."/>
            <person name="Chang S.B."/>
            <person name="Sakamoto S."/>
            <person name="Ohme-Takagi M."/>
            <person name="Yagi M."/>
            <person name="Zeng S.J."/>
            <person name="Shen C.Y."/>
            <person name="Yeh C.M."/>
            <person name="Luo Y.B."/>
            <person name="Tsai W.C."/>
            <person name="Van de Peer Y."/>
            <person name="Liu Z.J."/>
        </authorList>
    </citation>
    <scope>NUCLEOTIDE SEQUENCE [LARGE SCALE GENOMIC DNA]</scope>
    <source>
        <strain evidence="3">cv. Shenzhen</strain>
        <tissue evidence="2">Stem</tissue>
    </source>
</reference>
<dbReference type="AlphaFoldDB" id="A0A2I0B3E2"/>
<feature type="compositionally biased region" description="Polar residues" evidence="1">
    <location>
        <begin position="9"/>
        <end position="22"/>
    </location>
</feature>
<protein>
    <submittedName>
        <fullName evidence="2">Uncharacterized protein</fullName>
    </submittedName>
</protein>
<accession>A0A2I0B3E2</accession>
<evidence type="ECO:0000256" key="1">
    <source>
        <dbReference type="SAM" id="MobiDB-lite"/>
    </source>
</evidence>
<organism evidence="2 3">
    <name type="scientific">Apostasia shenzhenica</name>
    <dbReference type="NCBI Taxonomy" id="1088818"/>
    <lineage>
        <taxon>Eukaryota</taxon>
        <taxon>Viridiplantae</taxon>
        <taxon>Streptophyta</taxon>
        <taxon>Embryophyta</taxon>
        <taxon>Tracheophyta</taxon>
        <taxon>Spermatophyta</taxon>
        <taxon>Magnoliopsida</taxon>
        <taxon>Liliopsida</taxon>
        <taxon>Asparagales</taxon>
        <taxon>Orchidaceae</taxon>
        <taxon>Apostasioideae</taxon>
        <taxon>Apostasia</taxon>
    </lineage>
</organism>
<name>A0A2I0B3E2_9ASPA</name>
<dbReference type="EMBL" id="KZ451918">
    <property type="protein sequence ID" value="PKA62313.1"/>
    <property type="molecule type" value="Genomic_DNA"/>
</dbReference>
<evidence type="ECO:0000313" key="3">
    <source>
        <dbReference type="Proteomes" id="UP000236161"/>
    </source>
</evidence>
<gene>
    <name evidence="2" type="ORF">AXF42_Ash016105</name>
</gene>
<dbReference type="Proteomes" id="UP000236161">
    <property type="component" value="Unassembled WGS sequence"/>
</dbReference>
<proteinExistence type="predicted"/>
<evidence type="ECO:0000313" key="2">
    <source>
        <dbReference type="EMBL" id="PKA62313.1"/>
    </source>
</evidence>
<sequence>MVAARATVSMATTTGQMTLSTTENSISDQLNAVDAQLTSTSAGHRNAAVAEADTPRVTLAAIDSSRRRIDAAGDSLPISLFSSASVGSSELPKATTVRLCRDGEY</sequence>
<feature type="region of interest" description="Disordered" evidence="1">
    <location>
        <begin position="1"/>
        <end position="22"/>
    </location>
</feature>